<comment type="caution">
    <text evidence="5">The sequence shown here is derived from an EMBL/GenBank/DDBJ whole genome shotgun (WGS) entry which is preliminary data.</text>
</comment>
<evidence type="ECO:0000313" key="5">
    <source>
        <dbReference type="EMBL" id="KAK3057046.1"/>
    </source>
</evidence>
<evidence type="ECO:0000256" key="4">
    <source>
        <dbReference type="ARBA" id="ARBA00023098"/>
    </source>
</evidence>
<evidence type="ECO:0000313" key="6">
    <source>
        <dbReference type="Proteomes" id="UP001271007"/>
    </source>
</evidence>
<sequence>MDDRDALQSDTTLSSMTHDLLDCQHSAHLPQVQKTMKLQSPFVPLLPLLSAATLNIPAPEGPRGTNFKTLAFTDPSRLDPFAPHPEDRSVVISVFYPVASVSECNTTLVPAYPPRTAAIFDAEFAFAGVPNGTLEAVRLSVCNPSTSASTKAIVQRLSTTPTILFSPGLGTSRLLYSALAQAVASAGFIVITLDHPYDADVVEFPDGRLVLGINSTWPAEQIELANQVRTEDALFVLDEITRPGFLGQVIPAAGNSSLPTARVGIFGHSLGGATAASALLASDRFVGGINLDGGLVGPVVQEGLDEPFILFGHKSNTTSSTWCEIWPRLKGWKLDLDLVNSTHGTFTDLPILAGLAFGEPLPPAVEEIVGTLPGTRARDAVAASVGAFFGMVLKCEIPAMLQRASAAYPEVEFLAEPSCNEP</sequence>
<evidence type="ECO:0000256" key="2">
    <source>
        <dbReference type="ARBA" id="ARBA00022801"/>
    </source>
</evidence>
<accession>A0AAJ0LVP4</accession>
<keyword evidence="2" id="KW-0378">Hydrolase</keyword>
<dbReference type="Gene3D" id="3.40.50.1820">
    <property type="entry name" value="alpha/beta hydrolase"/>
    <property type="match status" value="1"/>
</dbReference>
<dbReference type="Proteomes" id="UP001271007">
    <property type="component" value="Unassembled WGS sequence"/>
</dbReference>
<gene>
    <name evidence="5" type="ORF">LTR09_002084</name>
</gene>
<evidence type="ECO:0000256" key="3">
    <source>
        <dbReference type="ARBA" id="ARBA00022963"/>
    </source>
</evidence>
<dbReference type="InterPro" id="IPR029058">
    <property type="entry name" value="AB_hydrolase_fold"/>
</dbReference>
<reference evidence="5" key="1">
    <citation type="submission" date="2023-04" db="EMBL/GenBank/DDBJ databases">
        <title>Black Yeasts Isolated from many extreme environments.</title>
        <authorList>
            <person name="Coleine C."/>
            <person name="Stajich J.E."/>
            <person name="Selbmann L."/>
        </authorList>
    </citation>
    <scope>NUCLEOTIDE SEQUENCE</scope>
    <source>
        <strain evidence="5">CCFEE 5312</strain>
    </source>
</reference>
<proteinExistence type="predicted"/>
<dbReference type="EMBL" id="JAWDJX010000004">
    <property type="protein sequence ID" value="KAK3057046.1"/>
    <property type="molecule type" value="Genomic_DNA"/>
</dbReference>
<dbReference type="PANTHER" id="PTHR10272">
    <property type="entry name" value="PLATELET-ACTIVATING FACTOR ACETYLHYDROLASE"/>
    <property type="match status" value="1"/>
</dbReference>
<evidence type="ECO:0000256" key="1">
    <source>
        <dbReference type="ARBA" id="ARBA00013201"/>
    </source>
</evidence>
<dbReference type="EC" id="3.1.1.47" evidence="1"/>
<dbReference type="Pfam" id="PF03403">
    <property type="entry name" value="PAF-AH_p_II"/>
    <property type="match status" value="2"/>
</dbReference>
<dbReference type="PANTHER" id="PTHR10272:SF14">
    <property type="entry name" value="PAF ACETYLHYDROLASE FAMILY PROTEIN"/>
    <property type="match status" value="1"/>
</dbReference>
<organism evidence="5 6">
    <name type="scientific">Extremus antarcticus</name>
    <dbReference type="NCBI Taxonomy" id="702011"/>
    <lineage>
        <taxon>Eukaryota</taxon>
        <taxon>Fungi</taxon>
        <taxon>Dikarya</taxon>
        <taxon>Ascomycota</taxon>
        <taxon>Pezizomycotina</taxon>
        <taxon>Dothideomycetes</taxon>
        <taxon>Dothideomycetidae</taxon>
        <taxon>Mycosphaerellales</taxon>
        <taxon>Extremaceae</taxon>
        <taxon>Extremus</taxon>
    </lineage>
</organism>
<keyword evidence="6" id="KW-1185">Reference proteome</keyword>
<dbReference type="AlphaFoldDB" id="A0AAJ0LVP4"/>
<keyword evidence="4" id="KW-0443">Lipid metabolism</keyword>
<dbReference type="SUPFAM" id="SSF53474">
    <property type="entry name" value="alpha/beta-Hydrolases"/>
    <property type="match status" value="1"/>
</dbReference>
<protein>
    <recommendedName>
        <fullName evidence="1">1-alkyl-2-acetylglycerophosphocholine esterase</fullName>
        <ecNumber evidence="1">3.1.1.47</ecNumber>
    </recommendedName>
</protein>
<name>A0AAJ0LVP4_9PEZI</name>
<dbReference type="GO" id="GO:0003847">
    <property type="term" value="F:1-alkyl-2-acetylglycerophosphocholine esterase activity"/>
    <property type="evidence" value="ECO:0007669"/>
    <property type="project" value="UniProtKB-EC"/>
</dbReference>
<dbReference type="GO" id="GO:0016042">
    <property type="term" value="P:lipid catabolic process"/>
    <property type="evidence" value="ECO:0007669"/>
    <property type="project" value="UniProtKB-KW"/>
</dbReference>
<keyword evidence="3" id="KW-0442">Lipid degradation</keyword>